<gene>
    <name evidence="1" type="ORF">Acy02nite_71560</name>
</gene>
<protein>
    <submittedName>
        <fullName evidence="1">Uncharacterized protein</fullName>
    </submittedName>
</protein>
<dbReference type="AlphaFoldDB" id="A0A919M4D7"/>
<organism evidence="1 2">
    <name type="scientific">Actinoplanes cyaneus</name>
    <dbReference type="NCBI Taxonomy" id="52696"/>
    <lineage>
        <taxon>Bacteria</taxon>
        <taxon>Bacillati</taxon>
        <taxon>Actinomycetota</taxon>
        <taxon>Actinomycetes</taxon>
        <taxon>Micromonosporales</taxon>
        <taxon>Micromonosporaceae</taxon>
        <taxon>Actinoplanes</taxon>
    </lineage>
</organism>
<accession>A0A919M4D7</accession>
<evidence type="ECO:0000313" key="1">
    <source>
        <dbReference type="EMBL" id="GID69275.1"/>
    </source>
</evidence>
<comment type="caution">
    <text evidence="1">The sequence shown here is derived from an EMBL/GenBank/DDBJ whole genome shotgun (WGS) entry which is preliminary data.</text>
</comment>
<dbReference type="Proteomes" id="UP000619479">
    <property type="component" value="Unassembled WGS sequence"/>
</dbReference>
<dbReference type="EMBL" id="BOMH01000059">
    <property type="protein sequence ID" value="GID69275.1"/>
    <property type="molecule type" value="Genomic_DNA"/>
</dbReference>
<keyword evidence="2" id="KW-1185">Reference proteome</keyword>
<name>A0A919M4D7_9ACTN</name>
<proteinExistence type="predicted"/>
<evidence type="ECO:0000313" key="2">
    <source>
        <dbReference type="Proteomes" id="UP000619479"/>
    </source>
</evidence>
<sequence>MNVVPAAAPDARRSGAWIVDHAIRALATGRAAQGEPFPQVGAVVLGSGAVSLRLTTPAAAPPPGWDAEHDGRTWRAPLHRLETAAVDTRLPAPLPLLVSLGDTGEGRVLLNLAAADGIIGLEGDSVLAPRLAEQWSRQLTRGPWAGQATVIRVGFGPGPGFTGVDVDQLAQAAPLLSREAGTVLFAGRPDPYDLREAVQLVTGPERRWAVVAVGVDDATWRLRVDISGTVDTGLLDGPVRPAW</sequence>
<dbReference type="RefSeq" id="WP_203751390.1">
    <property type="nucleotide sequence ID" value="NZ_BAAAUC010000010.1"/>
</dbReference>
<reference evidence="1" key="1">
    <citation type="submission" date="2021-01" db="EMBL/GenBank/DDBJ databases">
        <title>Whole genome shotgun sequence of Actinoplanes cyaneus NBRC 14990.</title>
        <authorList>
            <person name="Komaki H."/>
            <person name="Tamura T."/>
        </authorList>
    </citation>
    <scope>NUCLEOTIDE SEQUENCE</scope>
    <source>
        <strain evidence="1">NBRC 14990</strain>
    </source>
</reference>